<evidence type="ECO:0000313" key="1">
    <source>
        <dbReference type="EMBL" id="KKL64629.1"/>
    </source>
</evidence>
<protein>
    <submittedName>
        <fullName evidence="1">Uncharacterized protein</fullName>
    </submittedName>
</protein>
<reference evidence="1" key="1">
    <citation type="journal article" date="2015" name="Nature">
        <title>Complex archaea that bridge the gap between prokaryotes and eukaryotes.</title>
        <authorList>
            <person name="Spang A."/>
            <person name="Saw J.H."/>
            <person name="Jorgensen S.L."/>
            <person name="Zaremba-Niedzwiedzka K."/>
            <person name="Martijn J."/>
            <person name="Lind A.E."/>
            <person name="van Eijk R."/>
            <person name="Schleper C."/>
            <person name="Guy L."/>
            <person name="Ettema T.J."/>
        </authorList>
    </citation>
    <scope>NUCLEOTIDE SEQUENCE</scope>
</reference>
<proteinExistence type="predicted"/>
<comment type="caution">
    <text evidence="1">The sequence shown here is derived from an EMBL/GenBank/DDBJ whole genome shotgun (WGS) entry which is preliminary data.</text>
</comment>
<name>A0A0F9DS95_9ZZZZ</name>
<organism evidence="1">
    <name type="scientific">marine sediment metagenome</name>
    <dbReference type="NCBI Taxonomy" id="412755"/>
    <lineage>
        <taxon>unclassified sequences</taxon>
        <taxon>metagenomes</taxon>
        <taxon>ecological metagenomes</taxon>
    </lineage>
</organism>
<accession>A0A0F9DS95</accession>
<dbReference type="EMBL" id="LAZR01027784">
    <property type="protein sequence ID" value="KKL64629.1"/>
    <property type="molecule type" value="Genomic_DNA"/>
</dbReference>
<feature type="non-terminal residue" evidence="1">
    <location>
        <position position="1"/>
    </location>
</feature>
<sequence>STVYYGGGKRSRANVLAQYLHNGQVRFPAMASWFPDMEYYLKHFPYVDHDDDVDSLFILVDNLLQLQHPAGYSDRPRATIDMR</sequence>
<gene>
    <name evidence="1" type="ORF">LCGC14_2163080</name>
</gene>
<dbReference type="AlphaFoldDB" id="A0A0F9DS95"/>